<dbReference type="AlphaFoldDB" id="A0A2P5PA13"/>
<keyword evidence="2" id="KW-1185">Reference proteome</keyword>
<dbReference type="EMBL" id="JQAN02000001">
    <property type="protein sequence ID" value="PPD59120.1"/>
    <property type="molecule type" value="Genomic_DNA"/>
</dbReference>
<reference evidence="1 2" key="1">
    <citation type="journal article" date="2017" name="ISME J.">
        <title>Grape pomace compost harbors organohalide-respiring Dehalogenimonas species with novel reductive dehalogenase genes.</title>
        <authorList>
            <person name="Yang Y."/>
            <person name="Higgins S.A."/>
            <person name="Yan J."/>
            <person name="Simsir B."/>
            <person name="Chourey K."/>
            <person name="Iyer R."/>
            <person name="Hettich R.L."/>
            <person name="Baldwin B."/>
            <person name="Ogles D.M."/>
            <person name="Loffler F.E."/>
        </authorList>
    </citation>
    <scope>NUCLEOTIDE SEQUENCE [LARGE SCALE GENOMIC DNA]</scope>
    <source>
        <strain evidence="1 2">GP</strain>
    </source>
</reference>
<evidence type="ECO:0000313" key="2">
    <source>
        <dbReference type="Proteomes" id="UP000235653"/>
    </source>
</evidence>
<gene>
    <name evidence="1" type="ORF">JP09_000100</name>
</gene>
<sequence length="68" mass="7948">MVEPVFEVAAQEAVELFEKSKNRRLKDVLNVIKRTYHLSKAELARVKRMAENLLTWELLGFERSVDVC</sequence>
<dbReference type="OrthoDB" id="9862115at2"/>
<comment type="caution">
    <text evidence="1">The sequence shown here is derived from an EMBL/GenBank/DDBJ whole genome shotgun (WGS) entry which is preliminary data.</text>
</comment>
<evidence type="ECO:0000313" key="1">
    <source>
        <dbReference type="EMBL" id="PPD59120.1"/>
    </source>
</evidence>
<protein>
    <submittedName>
        <fullName evidence="1">Uncharacterized protein</fullName>
    </submittedName>
</protein>
<name>A0A2P5PA13_9CHLR</name>
<organism evidence="1 2">
    <name type="scientific">Dehalogenimonas etheniformans</name>
    <dbReference type="NCBI Taxonomy" id="1536648"/>
    <lineage>
        <taxon>Bacteria</taxon>
        <taxon>Bacillati</taxon>
        <taxon>Chloroflexota</taxon>
        <taxon>Dehalococcoidia</taxon>
        <taxon>Dehalococcoidales</taxon>
        <taxon>Dehalococcoidaceae</taxon>
        <taxon>Dehalogenimonas</taxon>
    </lineage>
</organism>
<accession>A0A2P5PA13</accession>
<dbReference type="Proteomes" id="UP000235653">
    <property type="component" value="Unassembled WGS sequence"/>
</dbReference>
<proteinExistence type="predicted"/>